<name>A0A1S6J964_9ACTN</name>
<proteinExistence type="predicted"/>
<dbReference type="EMBL" id="CP019724">
    <property type="protein sequence ID" value="AQS68265.1"/>
    <property type="molecule type" value="Genomic_DNA"/>
</dbReference>
<evidence type="ECO:0000313" key="3">
    <source>
        <dbReference type="Proteomes" id="UP000189443"/>
    </source>
</evidence>
<dbReference type="Proteomes" id="UP000189443">
    <property type="component" value="Chromosome"/>
</dbReference>
<protein>
    <submittedName>
        <fullName evidence="2">Uncharacterized protein</fullName>
    </submittedName>
</protein>
<feature type="transmembrane region" description="Helical" evidence="1">
    <location>
        <begin position="6"/>
        <end position="25"/>
    </location>
</feature>
<keyword evidence="1" id="KW-0812">Transmembrane</keyword>
<dbReference type="KEGG" id="spac:B1H29_16150"/>
<organism evidence="2 3">
    <name type="scientific">Streptomyces pactum</name>
    <dbReference type="NCBI Taxonomy" id="68249"/>
    <lineage>
        <taxon>Bacteria</taxon>
        <taxon>Bacillati</taxon>
        <taxon>Actinomycetota</taxon>
        <taxon>Actinomycetes</taxon>
        <taxon>Kitasatosporales</taxon>
        <taxon>Streptomycetaceae</taxon>
        <taxon>Streptomyces</taxon>
    </lineage>
</organism>
<dbReference type="AlphaFoldDB" id="A0A1S6J964"/>
<keyword evidence="1" id="KW-1133">Transmembrane helix</keyword>
<keyword evidence="3" id="KW-1185">Reference proteome</keyword>
<feature type="transmembrane region" description="Helical" evidence="1">
    <location>
        <begin position="32"/>
        <end position="52"/>
    </location>
</feature>
<feature type="transmembrane region" description="Helical" evidence="1">
    <location>
        <begin position="58"/>
        <end position="77"/>
    </location>
</feature>
<gene>
    <name evidence="2" type="ORF">B1H29_16150</name>
</gene>
<sequence>MVLPLWVFALLVSDLVLTCVLMRWLPQRRERWVAAVTLPVLAVLALTLRFGAQVSWTAALAACTGFVCGTVVALLPFRGWVSSWTLPVHGDARLRWSEAVLVLLGSLIPLSTKPTAAAQRKAFTAREVERDRGRFPRSMGLALFLLPVLGAVGSGWAAGVP</sequence>
<evidence type="ECO:0000313" key="2">
    <source>
        <dbReference type="EMBL" id="AQS68265.1"/>
    </source>
</evidence>
<keyword evidence="1" id="KW-0472">Membrane</keyword>
<accession>A0A1S6J964</accession>
<feature type="transmembrane region" description="Helical" evidence="1">
    <location>
        <begin position="140"/>
        <end position="159"/>
    </location>
</feature>
<reference evidence="2 3" key="1">
    <citation type="submission" date="2017-02" db="EMBL/GenBank/DDBJ databases">
        <title>Streptomyces pactum ACT12 Genome sequencing and assembly.</title>
        <authorList>
            <person name="Xue Q."/>
            <person name="Yan X."/>
            <person name="Jia L."/>
            <person name="Yan H."/>
        </authorList>
    </citation>
    <scope>NUCLEOTIDE SEQUENCE [LARGE SCALE GENOMIC DNA]</scope>
    <source>
        <strain evidence="2 3">ACT12</strain>
    </source>
</reference>
<dbReference type="RefSeq" id="WP_055418543.1">
    <property type="nucleotide sequence ID" value="NZ_CP019724.1"/>
</dbReference>
<evidence type="ECO:0000256" key="1">
    <source>
        <dbReference type="SAM" id="Phobius"/>
    </source>
</evidence>
<dbReference type="OrthoDB" id="4233199at2"/>